<evidence type="ECO:0000313" key="2">
    <source>
        <dbReference type="Proteomes" id="UP000238296"/>
    </source>
</evidence>
<comment type="caution">
    <text evidence="1">The sequence shown here is derived from an EMBL/GenBank/DDBJ whole genome shotgun (WGS) entry which is preliminary data.</text>
</comment>
<sequence length="194" mass="20589">MPLRLDCSAGNTCKTVSIPSNASGCTSAVVTSDRLLMSWVSTGPFWSRNVRSVGSSLSTCWMASASSWSELVRFPVSCARSLFNATNCRSFSCSALTNNAKLRTTAKKSPRPSPSAVSDVARLLRVVLIWSPLPAKPSAKDSMTSPNGPLGCSLVGPRSLMMRVRSLRSWSHSTGTWVRCTGITALSCSAGPPV</sequence>
<dbReference type="EMBL" id="PPEA01000552">
    <property type="protein sequence ID" value="PQM46041.1"/>
    <property type="molecule type" value="Genomic_DNA"/>
</dbReference>
<accession>A0A2S8BH76</accession>
<evidence type="ECO:0000313" key="1">
    <source>
        <dbReference type="EMBL" id="PQM46041.1"/>
    </source>
</evidence>
<organism evidence="1 2">
    <name type="scientific">Mycobacterium talmoniae</name>
    <dbReference type="NCBI Taxonomy" id="1858794"/>
    <lineage>
        <taxon>Bacteria</taxon>
        <taxon>Bacillati</taxon>
        <taxon>Actinomycetota</taxon>
        <taxon>Actinomycetes</taxon>
        <taxon>Mycobacteriales</taxon>
        <taxon>Mycobacteriaceae</taxon>
        <taxon>Mycobacterium</taxon>
    </lineage>
</organism>
<dbReference type="AlphaFoldDB" id="A0A2S8BH76"/>
<protein>
    <submittedName>
        <fullName evidence="1">Uncharacterized protein</fullName>
    </submittedName>
</protein>
<reference evidence="1 2" key="1">
    <citation type="journal article" date="2017" name="Int. J. Syst. Evol. Microbiol.">
        <title>Mycobacterium talmoniae sp. nov., a slowly growing mycobacterium isolated from human respiratory samples.</title>
        <authorList>
            <person name="Davidson R.M."/>
            <person name="DeGroote M.A."/>
            <person name="Marola J.L."/>
            <person name="Buss S."/>
            <person name="Jones V."/>
            <person name="McNeil M.R."/>
            <person name="Freifeld A.G."/>
            <person name="Elaine Epperson L."/>
            <person name="Hasan N.A."/>
            <person name="Jackson M."/>
            <person name="Iwen P.C."/>
            <person name="Salfinger M."/>
            <person name="Strong M."/>
        </authorList>
    </citation>
    <scope>NUCLEOTIDE SEQUENCE [LARGE SCALE GENOMIC DNA]</scope>
    <source>
        <strain evidence="1 2">ATCC BAA-2683</strain>
    </source>
</reference>
<dbReference type="Proteomes" id="UP000238296">
    <property type="component" value="Unassembled WGS sequence"/>
</dbReference>
<proteinExistence type="predicted"/>
<gene>
    <name evidence="1" type="ORF">C1Y40_03783</name>
</gene>
<name>A0A2S8BH76_9MYCO</name>